<feature type="transmembrane region" description="Helical" evidence="1">
    <location>
        <begin position="38"/>
        <end position="64"/>
    </location>
</feature>
<gene>
    <name evidence="3" type="ORF">AT727_06830</name>
    <name evidence="2" type="ORF">DPCES_2038</name>
</gene>
<dbReference type="RefSeq" id="WP_015944334.1">
    <property type="nucleotide sequence ID" value="NZ_CABKQQ010000036.1"/>
</dbReference>
<keyword evidence="1" id="KW-0812">Transmembrane</keyword>
<evidence type="ECO:0000313" key="3">
    <source>
        <dbReference type="EMBL" id="KTE91302.1"/>
    </source>
</evidence>
<sequence>MNAYRPAPSSNWVIVLKIILLILALYFSAILLSHVFGWFFSIAFVVIRIAVYFVTSILVLHLFLKLLFGYDLLRFILGTRFSR</sequence>
<dbReference type="EMBL" id="LK996017">
    <property type="protein sequence ID" value="CDX01925.1"/>
    <property type="molecule type" value="Genomic_DNA"/>
</dbReference>
<proteinExistence type="predicted"/>
<dbReference type="AlphaFoldDB" id="A0A098B0Q6"/>
<evidence type="ECO:0000256" key="1">
    <source>
        <dbReference type="SAM" id="Phobius"/>
    </source>
</evidence>
<accession>A0A098B0Q6</accession>
<reference evidence="2" key="1">
    <citation type="submission" date="2014-07" db="EMBL/GenBank/DDBJ databases">
        <authorList>
            <person name="Hornung V.Bastian."/>
        </authorList>
    </citation>
    <scope>NUCLEOTIDE SEQUENCE</scope>
    <source>
        <strain evidence="2">PCE-S</strain>
    </source>
</reference>
<dbReference type="OrthoDB" id="1799441at2"/>
<keyword evidence="1" id="KW-1133">Transmembrane helix</keyword>
<name>A0A098B0Q6_DESHA</name>
<feature type="transmembrane region" description="Helical" evidence="1">
    <location>
        <begin position="12"/>
        <end position="32"/>
    </location>
</feature>
<organism evidence="2">
    <name type="scientific">Desulfitobacterium hafniense</name>
    <name type="common">Desulfitobacterium frappieri</name>
    <dbReference type="NCBI Taxonomy" id="49338"/>
    <lineage>
        <taxon>Bacteria</taxon>
        <taxon>Bacillati</taxon>
        <taxon>Bacillota</taxon>
        <taxon>Clostridia</taxon>
        <taxon>Eubacteriales</taxon>
        <taxon>Desulfitobacteriaceae</taxon>
        <taxon>Desulfitobacterium</taxon>
    </lineage>
</organism>
<reference evidence="3 4" key="2">
    <citation type="submission" date="2015-12" db="EMBL/GenBank/DDBJ databases">
        <title>Draft Genome Sequence of Desulfitobacterium hafniense Strain DH, a Sulfate-reducing Bacterium Isolated from Paddy Soils.</title>
        <authorList>
            <person name="Bao P."/>
            <person name="Zhang X."/>
            <person name="Li G."/>
        </authorList>
    </citation>
    <scope>NUCLEOTIDE SEQUENCE [LARGE SCALE GENOMIC DNA]</scope>
    <source>
        <strain evidence="3 4">DH</strain>
    </source>
</reference>
<dbReference type="EMBL" id="LOCK01000028">
    <property type="protein sequence ID" value="KTE91302.1"/>
    <property type="molecule type" value="Genomic_DNA"/>
</dbReference>
<evidence type="ECO:0000313" key="4">
    <source>
        <dbReference type="Proteomes" id="UP000054623"/>
    </source>
</evidence>
<protein>
    <submittedName>
        <fullName evidence="2">Uncharacterized protein</fullName>
    </submittedName>
</protein>
<dbReference type="Proteomes" id="UP000054623">
    <property type="component" value="Unassembled WGS sequence"/>
</dbReference>
<evidence type="ECO:0000313" key="2">
    <source>
        <dbReference type="EMBL" id="CDX01925.1"/>
    </source>
</evidence>
<keyword evidence="1" id="KW-0472">Membrane</keyword>